<feature type="binding site" evidence="2">
    <location>
        <position position="37"/>
    </location>
    <ligand>
        <name>substrate</name>
    </ligand>
</feature>
<dbReference type="PANTHER" id="PTHR10291">
    <property type="entry name" value="DEHYDRODOLICHYL DIPHOSPHATE SYNTHASE FAMILY MEMBER"/>
    <property type="match status" value="1"/>
</dbReference>
<comment type="subunit">
    <text evidence="2">Homodimer.</text>
</comment>
<dbReference type="Pfam" id="PF01255">
    <property type="entry name" value="Prenyltransf"/>
    <property type="match status" value="1"/>
</dbReference>
<evidence type="ECO:0000313" key="3">
    <source>
        <dbReference type="EMBL" id="RKR02742.1"/>
    </source>
</evidence>
<dbReference type="GO" id="GO:0000287">
    <property type="term" value="F:magnesium ion binding"/>
    <property type="evidence" value="ECO:0007669"/>
    <property type="project" value="UniProtKB-UniRule"/>
</dbReference>
<comment type="caution">
    <text evidence="3">The sequence shown here is derived from an EMBL/GenBank/DDBJ whole genome shotgun (WGS) entry which is preliminary data.</text>
</comment>
<dbReference type="InterPro" id="IPR018520">
    <property type="entry name" value="UPP_synth-like_CS"/>
</dbReference>
<feature type="binding site" evidence="2">
    <location>
        <begin position="65"/>
        <end position="67"/>
    </location>
    <ligand>
        <name>substrate</name>
    </ligand>
</feature>
<dbReference type="AlphaFoldDB" id="A0A495DJI2"/>
<keyword evidence="2" id="KW-0479">Metal-binding</keyword>
<dbReference type="NCBIfam" id="TIGR00055">
    <property type="entry name" value="uppS"/>
    <property type="match status" value="1"/>
</dbReference>
<feature type="binding site" evidence="2">
    <location>
        <position position="25"/>
    </location>
    <ligand>
        <name>substrate</name>
    </ligand>
</feature>
<dbReference type="GO" id="GO:0016094">
    <property type="term" value="P:polyprenol biosynthetic process"/>
    <property type="evidence" value="ECO:0007669"/>
    <property type="project" value="TreeGrafter"/>
</dbReference>
<feature type="binding site" evidence="2">
    <location>
        <position position="188"/>
    </location>
    <ligand>
        <name>substrate</name>
    </ligand>
</feature>
<reference evidence="3 4" key="1">
    <citation type="submission" date="2018-10" db="EMBL/GenBank/DDBJ databases">
        <title>Genomic Encyclopedia of Type Strains, Phase IV (KMG-IV): sequencing the most valuable type-strain genomes for metagenomic binning, comparative biology and taxonomic classification.</title>
        <authorList>
            <person name="Goeker M."/>
        </authorList>
    </citation>
    <scope>NUCLEOTIDE SEQUENCE [LARGE SCALE GENOMIC DNA]</scope>
    <source>
        <strain evidence="3 4">DSM 4734</strain>
    </source>
</reference>
<feature type="binding site" evidence="2">
    <location>
        <position position="33"/>
    </location>
    <ligand>
        <name>substrate</name>
    </ligand>
</feature>
<dbReference type="CDD" id="cd00475">
    <property type="entry name" value="Cis_IPPS"/>
    <property type="match status" value="1"/>
</dbReference>
<feature type="binding site" evidence="2">
    <location>
        <position position="207"/>
    </location>
    <ligand>
        <name>Mg(2+)</name>
        <dbReference type="ChEBI" id="CHEBI:18420"/>
    </ligand>
</feature>
<evidence type="ECO:0000256" key="2">
    <source>
        <dbReference type="HAMAP-Rule" id="MF_01139"/>
    </source>
</evidence>
<organism evidence="3 4">
    <name type="scientific">Maricaulis maris</name>
    <dbReference type="NCBI Taxonomy" id="74318"/>
    <lineage>
        <taxon>Bacteria</taxon>
        <taxon>Pseudomonadati</taxon>
        <taxon>Pseudomonadota</taxon>
        <taxon>Alphaproteobacteria</taxon>
        <taxon>Maricaulales</taxon>
        <taxon>Maricaulaceae</taxon>
        <taxon>Maricaulis</taxon>
    </lineage>
</organism>
<evidence type="ECO:0000256" key="1">
    <source>
        <dbReference type="ARBA" id="ARBA00022679"/>
    </source>
</evidence>
<comment type="function">
    <text evidence="2">Catalyzes the condensation of isopentenyl diphosphate (IPP) with allylic pyrophosphates generating different type of terpenoids.</text>
</comment>
<dbReference type="PROSITE" id="PS01066">
    <property type="entry name" value="UPP_SYNTHASE"/>
    <property type="match status" value="1"/>
</dbReference>
<name>A0A495DJI2_9PROT</name>
<evidence type="ECO:0000313" key="4">
    <source>
        <dbReference type="Proteomes" id="UP000273675"/>
    </source>
</evidence>
<gene>
    <name evidence="3" type="ORF">C7435_0681</name>
</gene>
<keyword evidence="1 2" id="KW-0808">Transferase</keyword>
<feature type="binding site" evidence="2">
    <location>
        <begin position="194"/>
        <end position="196"/>
    </location>
    <ligand>
        <name>substrate</name>
    </ligand>
</feature>
<keyword evidence="2" id="KW-0460">Magnesium</keyword>
<protein>
    <recommendedName>
        <fullName evidence="2">Isoprenyl transferase</fullName>
        <ecNumber evidence="2">2.5.1.-</ecNumber>
    </recommendedName>
</protein>
<sequence length="245" mass="27310">MTDDAPADQPGPGHAAIIMDGNGRWAKARGRPRSFGHKRGVETVRQIVEDAGDLGVRYLTLFSFSTENWNRPADEVGALFELLKHYVEADLEGLARRGVRIRIVGRRDNLGSDLTAIIERAEDRTRDNDAFHLTIAFNYGGRDEILRTCQAIAREATDGRLDPDTLDEAALGTHLDTAGLPDVDLMIRTSGEQRISNFLLWQAAYAELVFLDVLWPDFSRQDLARAIDLYRQRSRRYGGVDAGAA</sequence>
<dbReference type="GO" id="GO:0005829">
    <property type="term" value="C:cytosol"/>
    <property type="evidence" value="ECO:0007669"/>
    <property type="project" value="TreeGrafter"/>
</dbReference>
<dbReference type="OrthoDB" id="4191603at2"/>
<dbReference type="InterPro" id="IPR036424">
    <property type="entry name" value="UPP_synth-like_sf"/>
</dbReference>
<accession>A0A495DJI2</accession>
<comment type="similarity">
    <text evidence="2">Belongs to the UPP synthase family.</text>
</comment>
<feature type="active site" evidence="2">
    <location>
        <position position="20"/>
    </location>
</feature>
<proteinExistence type="inferred from homology"/>
<dbReference type="PANTHER" id="PTHR10291:SF0">
    <property type="entry name" value="DEHYDRODOLICHYL DIPHOSPHATE SYNTHASE 2"/>
    <property type="match status" value="1"/>
</dbReference>
<dbReference type="InterPro" id="IPR001441">
    <property type="entry name" value="UPP_synth-like"/>
</dbReference>
<dbReference type="NCBIfam" id="NF011405">
    <property type="entry name" value="PRK14830.1"/>
    <property type="match status" value="1"/>
</dbReference>
<dbReference type="Gene3D" id="3.40.1180.10">
    <property type="entry name" value="Decaprenyl diphosphate synthase-like"/>
    <property type="match status" value="1"/>
</dbReference>
<feature type="active site" description="Proton acceptor" evidence="2">
    <location>
        <position position="68"/>
    </location>
</feature>
<dbReference type="RefSeq" id="WP_121210050.1">
    <property type="nucleotide sequence ID" value="NZ_RBIM01000002.1"/>
</dbReference>
<feature type="binding site" evidence="2">
    <location>
        <position position="71"/>
    </location>
    <ligand>
        <name>substrate</name>
    </ligand>
</feature>
<comment type="cofactor">
    <cofactor evidence="2">
        <name>Mg(2+)</name>
        <dbReference type="ChEBI" id="CHEBI:18420"/>
    </cofactor>
    <text evidence="2">Binds 2 magnesium ions per subunit.</text>
</comment>
<dbReference type="NCBIfam" id="NF011408">
    <property type="entry name" value="PRK14834.1"/>
    <property type="match status" value="1"/>
</dbReference>
<feature type="binding site" evidence="2">
    <location>
        <position position="20"/>
    </location>
    <ligand>
        <name>Mg(2+)</name>
        <dbReference type="ChEBI" id="CHEBI:18420"/>
    </ligand>
</feature>
<dbReference type="FunFam" id="3.40.1180.10:FF:000001">
    <property type="entry name" value="(2E,6E)-farnesyl-diphosphate-specific ditrans,polycis-undecaprenyl-diphosphate synthase"/>
    <property type="match status" value="1"/>
</dbReference>
<dbReference type="GO" id="GO:0008834">
    <property type="term" value="F:ditrans,polycis-undecaprenyl-diphosphate synthase [(2E,6E)-farnesyl-diphosphate specific] activity"/>
    <property type="evidence" value="ECO:0007669"/>
    <property type="project" value="TreeGrafter"/>
</dbReference>
<feature type="binding site" evidence="2">
    <location>
        <position position="69"/>
    </location>
    <ligand>
        <name>substrate</name>
    </ligand>
</feature>
<dbReference type="EC" id="2.5.1.-" evidence="2"/>
<dbReference type="SUPFAM" id="SSF64005">
    <property type="entry name" value="Undecaprenyl diphosphate synthase"/>
    <property type="match status" value="1"/>
</dbReference>
<dbReference type="Proteomes" id="UP000273675">
    <property type="component" value="Unassembled WGS sequence"/>
</dbReference>
<dbReference type="HAMAP" id="MF_01139">
    <property type="entry name" value="ISPT"/>
    <property type="match status" value="1"/>
</dbReference>
<dbReference type="EMBL" id="RBIM01000002">
    <property type="protein sequence ID" value="RKR02742.1"/>
    <property type="molecule type" value="Genomic_DNA"/>
</dbReference>
<feature type="binding site" evidence="2">
    <location>
        <begin position="21"/>
        <end position="24"/>
    </location>
    <ligand>
        <name>substrate</name>
    </ligand>
</feature>